<gene>
    <name evidence="3" type="primary">Dmoj\GI14848</name>
    <name evidence="3" type="ORF">Dmoj_GI14848</name>
</gene>
<feature type="region of interest" description="Disordered" evidence="2">
    <location>
        <begin position="52"/>
        <end position="72"/>
    </location>
</feature>
<feature type="compositionally biased region" description="Polar residues" evidence="2">
    <location>
        <begin position="264"/>
        <end position="281"/>
    </location>
</feature>
<keyword evidence="1" id="KW-0193">Cuticle</keyword>
<feature type="compositionally biased region" description="Low complexity" evidence="2">
    <location>
        <begin position="238"/>
        <end position="248"/>
    </location>
</feature>
<evidence type="ECO:0000313" key="3">
    <source>
        <dbReference type="EMBL" id="EDW07483.2"/>
    </source>
</evidence>
<feature type="compositionally biased region" description="Polar residues" evidence="2">
    <location>
        <begin position="206"/>
        <end position="218"/>
    </location>
</feature>
<keyword evidence="4" id="KW-1185">Reference proteome</keyword>
<sequence length="323" mass="35249">MDAHIFWTQTQWTAAAVGMMRAADAGPLAAQKAHSSDLDSDSDSDSNLKLKLKMKSKTQSPRRAVNVRSWARGSTTAMPAVDRHQHVHHWPPLLAPQREPKPQPATAIDGPIESFDQRALSGEHEYRYRLSNGDTRYERTYWLHLGSGRTVLARRGYYSVPLPNAQYSTVFYSADDRGYHVDMHTLSGEQPLLPRSLDVPHDVAGMQSTPAAKRNSISVPERNDEQLEQHPDAPAMASSSSSNSSSSSGTAKGQTVANVRLPAVSQSQSRSQNRTKPSTMATLEDIFAAKVGTASADDDDDDNDDDDEGHKDDGVAASNINAN</sequence>
<dbReference type="Proteomes" id="UP000009192">
    <property type="component" value="Unassembled WGS sequence"/>
</dbReference>
<dbReference type="Pfam" id="PF00379">
    <property type="entry name" value="Chitin_bind_4"/>
    <property type="match status" value="1"/>
</dbReference>
<dbReference type="HOGENOM" id="CLU_947540_0_0_1"/>
<reference evidence="3 4" key="1">
    <citation type="journal article" date="2007" name="Nature">
        <title>Evolution of genes and genomes on the Drosophila phylogeny.</title>
        <authorList>
            <consortium name="Drosophila 12 Genomes Consortium"/>
            <person name="Clark A.G."/>
            <person name="Eisen M.B."/>
            <person name="Smith D.R."/>
            <person name="Bergman C.M."/>
            <person name="Oliver B."/>
            <person name="Markow T.A."/>
            <person name="Kaufman T.C."/>
            <person name="Kellis M."/>
            <person name="Gelbart W."/>
            <person name="Iyer V.N."/>
            <person name="Pollard D.A."/>
            <person name="Sackton T.B."/>
            <person name="Larracuente A.M."/>
            <person name="Singh N.D."/>
            <person name="Abad J.P."/>
            <person name="Abt D.N."/>
            <person name="Adryan B."/>
            <person name="Aguade M."/>
            <person name="Akashi H."/>
            <person name="Anderson W.W."/>
            <person name="Aquadro C.F."/>
            <person name="Ardell D.H."/>
            <person name="Arguello R."/>
            <person name="Artieri C.G."/>
            <person name="Barbash D.A."/>
            <person name="Barker D."/>
            <person name="Barsanti P."/>
            <person name="Batterham P."/>
            <person name="Batzoglou S."/>
            <person name="Begun D."/>
            <person name="Bhutkar A."/>
            <person name="Blanco E."/>
            <person name="Bosak S.A."/>
            <person name="Bradley R.K."/>
            <person name="Brand A.D."/>
            <person name="Brent M.R."/>
            <person name="Brooks A.N."/>
            <person name="Brown R.H."/>
            <person name="Butlin R.K."/>
            <person name="Caggese C."/>
            <person name="Calvi B.R."/>
            <person name="Bernardo de Carvalho A."/>
            <person name="Caspi A."/>
            <person name="Castrezana S."/>
            <person name="Celniker S.E."/>
            <person name="Chang J.L."/>
            <person name="Chapple C."/>
            <person name="Chatterji S."/>
            <person name="Chinwalla A."/>
            <person name="Civetta A."/>
            <person name="Clifton S.W."/>
            <person name="Comeron J.M."/>
            <person name="Costello J.C."/>
            <person name="Coyne J.A."/>
            <person name="Daub J."/>
            <person name="David R.G."/>
            <person name="Delcher A.L."/>
            <person name="Delehaunty K."/>
            <person name="Do C.B."/>
            <person name="Ebling H."/>
            <person name="Edwards K."/>
            <person name="Eickbush T."/>
            <person name="Evans J.D."/>
            <person name="Filipski A."/>
            <person name="Findeiss S."/>
            <person name="Freyhult E."/>
            <person name="Fulton L."/>
            <person name="Fulton R."/>
            <person name="Garcia A.C."/>
            <person name="Gardiner A."/>
            <person name="Garfield D.A."/>
            <person name="Garvin B.E."/>
            <person name="Gibson G."/>
            <person name="Gilbert D."/>
            <person name="Gnerre S."/>
            <person name="Godfrey J."/>
            <person name="Good R."/>
            <person name="Gotea V."/>
            <person name="Gravely B."/>
            <person name="Greenberg A.J."/>
            <person name="Griffiths-Jones S."/>
            <person name="Gross S."/>
            <person name="Guigo R."/>
            <person name="Gustafson E.A."/>
            <person name="Haerty W."/>
            <person name="Hahn M.W."/>
            <person name="Halligan D.L."/>
            <person name="Halpern A.L."/>
            <person name="Halter G.M."/>
            <person name="Han M.V."/>
            <person name="Heger A."/>
            <person name="Hillier L."/>
            <person name="Hinrichs A.S."/>
            <person name="Holmes I."/>
            <person name="Hoskins R.A."/>
            <person name="Hubisz M.J."/>
            <person name="Hultmark D."/>
            <person name="Huntley M.A."/>
            <person name="Jaffe D.B."/>
            <person name="Jagadeeshan S."/>
            <person name="Jeck W.R."/>
            <person name="Johnson J."/>
            <person name="Jones C.D."/>
            <person name="Jordan W.C."/>
            <person name="Karpen G.H."/>
            <person name="Kataoka E."/>
            <person name="Keightley P.D."/>
            <person name="Kheradpour P."/>
            <person name="Kirkness E.F."/>
            <person name="Koerich L.B."/>
            <person name="Kristiansen K."/>
            <person name="Kudrna D."/>
            <person name="Kulathinal R.J."/>
            <person name="Kumar S."/>
            <person name="Kwok R."/>
            <person name="Lander E."/>
            <person name="Langley C.H."/>
            <person name="Lapoint R."/>
            <person name="Lazzaro B.P."/>
            <person name="Lee S.J."/>
            <person name="Levesque L."/>
            <person name="Li R."/>
            <person name="Lin C.F."/>
            <person name="Lin M.F."/>
            <person name="Lindblad-Toh K."/>
            <person name="Llopart A."/>
            <person name="Long M."/>
            <person name="Low L."/>
            <person name="Lozovsky E."/>
            <person name="Lu J."/>
            <person name="Luo M."/>
            <person name="Machado C.A."/>
            <person name="Makalowski W."/>
            <person name="Marzo M."/>
            <person name="Matsuda M."/>
            <person name="Matzkin L."/>
            <person name="McAllister B."/>
            <person name="McBride C.S."/>
            <person name="McKernan B."/>
            <person name="McKernan K."/>
            <person name="Mendez-Lago M."/>
            <person name="Minx P."/>
            <person name="Mollenhauer M.U."/>
            <person name="Montooth K."/>
            <person name="Mount S.M."/>
            <person name="Mu X."/>
            <person name="Myers E."/>
            <person name="Negre B."/>
            <person name="Newfeld S."/>
            <person name="Nielsen R."/>
            <person name="Noor M.A."/>
            <person name="O'Grady P."/>
            <person name="Pachter L."/>
            <person name="Papaceit M."/>
            <person name="Parisi M.J."/>
            <person name="Parisi M."/>
            <person name="Parts L."/>
            <person name="Pedersen J.S."/>
            <person name="Pesole G."/>
            <person name="Phillippy A.M."/>
            <person name="Ponting C.P."/>
            <person name="Pop M."/>
            <person name="Porcelli D."/>
            <person name="Powell J.R."/>
            <person name="Prohaska S."/>
            <person name="Pruitt K."/>
            <person name="Puig M."/>
            <person name="Quesneville H."/>
            <person name="Ram K.R."/>
            <person name="Rand D."/>
            <person name="Rasmussen M.D."/>
            <person name="Reed L.K."/>
            <person name="Reenan R."/>
            <person name="Reily A."/>
            <person name="Remington K.A."/>
            <person name="Rieger T.T."/>
            <person name="Ritchie M.G."/>
            <person name="Robin C."/>
            <person name="Rogers Y.H."/>
            <person name="Rohde C."/>
            <person name="Rozas J."/>
            <person name="Rubenfield M.J."/>
            <person name="Ruiz A."/>
            <person name="Russo S."/>
            <person name="Salzberg S.L."/>
            <person name="Sanchez-Gracia A."/>
            <person name="Saranga D.J."/>
            <person name="Sato H."/>
            <person name="Schaeffer S.W."/>
            <person name="Schatz M.C."/>
            <person name="Schlenke T."/>
            <person name="Schwartz R."/>
            <person name="Segarra C."/>
            <person name="Singh R.S."/>
            <person name="Sirot L."/>
            <person name="Sirota M."/>
            <person name="Sisneros N.B."/>
            <person name="Smith C.D."/>
            <person name="Smith T.F."/>
            <person name="Spieth J."/>
            <person name="Stage D.E."/>
            <person name="Stark A."/>
            <person name="Stephan W."/>
            <person name="Strausberg R.L."/>
            <person name="Strempel S."/>
            <person name="Sturgill D."/>
            <person name="Sutton G."/>
            <person name="Sutton G.G."/>
            <person name="Tao W."/>
            <person name="Teichmann S."/>
            <person name="Tobari Y.N."/>
            <person name="Tomimura Y."/>
            <person name="Tsolas J.M."/>
            <person name="Valente V.L."/>
            <person name="Venter E."/>
            <person name="Venter J.C."/>
            <person name="Vicario S."/>
            <person name="Vieira F.G."/>
            <person name="Vilella A.J."/>
            <person name="Villasante A."/>
            <person name="Walenz B."/>
            <person name="Wang J."/>
            <person name="Wasserman M."/>
            <person name="Watts T."/>
            <person name="Wilson D."/>
            <person name="Wilson R.K."/>
            <person name="Wing R.A."/>
            <person name="Wolfner M.F."/>
            <person name="Wong A."/>
            <person name="Wong G.K."/>
            <person name="Wu C.I."/>
            <person name="Wu G."/>
            <person name="Yamamoto D."/>
            <person name="Yang H.P."/>
            <person name="Yang S.P."/>
            <person name="Yorke J.A."/>
            <person name="Yoshida K."/>
            <person name="Zdobnov E."/>
            <person name="Zhang P."/>
            <person name="Zhang Y."/>
            <person name="Zimin A.V."/>
            <person name="Baldwin J."/>
            <person name="Abdouelleil A."/>
            <person name="Abdulkadir J."/>
            <person name="Abebe A."/>
            <person name="Abera B."/>
            <person name="Abreu J."/>
            <person name="Acer S.C."/>
            <person name="Aftuck L."/>
            <person name="Alexander A."/>
            <person name="An P."/>
            <person name="Anderson E."/>
            <person name="Anderson S."/>
            <person name="Arachi H."/>
            <person name="Azer M."/>
            <person name="Bachantsang P."/>
            <person name="Barry A."/>
            <person name="Bayul T."/>
            <person name="Berlin A."/>
            <person name="Bessette D."/>
            <person name="Bloom T."/>
            <person name="Blye J."/>
            <person name="Boguslavskiy L."/>
            <person name="Bonnet C."/>
            <person name="Boukhgalter B."/>
            <person name="Bourzgui I."/>
            <person name="Brown A."/>
            <person name="Cahill P."/>
            <person name="Channer S."/>
            <person name="Cheshatsang Y."/>
            <person name="Chuda L."/>
            <person name="Citroen M."/>
            <person name="Collymore A."/>
            <person name="Cooke P."/>
            <person name="Costello M."/>
            <person name="D'Aco K."/>
            <person name="Daza R."/>
            <person name="De Haan G."/>
            <person name="DeGray S."/>
            <person name="DeMaso C."/>
            <person name="Dhargay N."/>
            <person name="Dooley K."/>
            <person name="Dooley E."/>
            <person name="Doricent M."/>
            <person name="Dorje P."/>
            <person name="Dorjee K."/>
            <person name="Dupes A."/>
            <person name="Elong R."/>
            <person name="Falk J."/>
            <person name="Farina A."/>
            <person name="Faro S."/>
            <person name="Ferguson D."/>
            <person name="Fisher S."/>
            <person name="Foley C.D."/>
            <person name="Franke A."/>
            <person name="Friedrich D."/>
            <person name="Gadbois L."/>
            <person name="Gearin G."/>
            <person name="Gearin C.R."/>
            <person name="Giannoukos G."/>
            <person name="Goode T."/>
            <person name="Graham J."/>
            <person name="Grandbois E."/>
            <person name="Grewal S."/>
            <person name="Gyaltsen K."/>
            <person name="Hafez N."/>
            <person name="Hagos B."/>
            <person name="Hall J."/>
            <person name="Henson C."/>
            <person name="Hollinger A."/>
            <person name="Honan T."/>
            <person name="Huard M.D."/>
            <person name="Hughes L."/>
            <person name="Hurhula B."/>
            <person name="Husby M.E."/>
            <person name="Kamat A."/>
            <person name="Kanga B."/>
            <person name="Kashin S."/>
            <person name="Khazanovich D."/>
            <person name="Kisner P."/>
            <person name="Lance K."/>
            <person name="Lara M."/>
            <person name="Lee W."/>
            <person name="Lennon N."/>
            <person name="Letendre F."/>
            <person name="LeVine R."/>
            <person name="Lipovsky A."/>
            <person name="Liu X."/>
            <person name="Liu J."/>
            <person name="Liu S."/>
            <person name="Lokyitsang T."/>
            <person name="Lokyitsang Y."/>
            <person name="Lubonja R."/>
            <person name="Lui A."/>
            <person name="MacDonald P."/>
            <person name="Magnisalis V."/>
            <person name="Maru K."/>
            <person name="Matthews C."/>
            <person name="McCusker W."/>
            <person name="McDonough S."/>
            <person name="Mehta T."/>
            <person name="Meldrim J."/>
            <person name="Meneus L."/>
            <person name="Mihai O."/>
            <person name="Mihalev A."/>
            <person name="Mihova T."/>
            <person name="Mittelman R."/>
            <person name="Mlenga V."/>
            <person name="Montmayeur A."/>
            <person name="Mulrain L."/>
            <person name="Navidi A."/>
            <person name="Naylor J."/>
            <person name="Negash T."/>
            <person name="Nguyen T."/>
            <person name="Nguyen N."/>
            <person name="Nicol R."/>
            <person name="Norbu C."/>
            <person name="Norbu N."/>
            <person name="Novod N."/>
            <person name="O'Neill B."/>
            <person name="Osman S."/>
            <person name="Markiewicz E."/>
            <person name="Oyono O.L."/>
            <person name="Patti C."/>
            <person name="Phunkhang P."/>
            <person name="Pierre F."/>
            <person name="Priest M."/>
            <person name="Raghuraman S."/>
            <person name="Rege F."/>
            <person name="Reyes R."/>
            <person name="Rise C."/>
            <person name="Rogov P."/>
            <person name="Ross K."/>
            <person name="Ryan E."/>
            <person name="Settipalli S."/>
            <person name="Shea T."/>
            <person name="Sherpa N."/>
            <person name="Shi L."/>
            <person name="Shih D."/>
            <person name="Sparrow T."/>
            <person name="Spaulding J."/>
            <person name="Stalker J."/>
            <person name="Stange-Thomann N."/>
            <person name="Stavropoulos S."/>
            <person name="Stone C."/>
            <person name="Strader C."/>
            <person name="Tesfaye S."/>
            <person name="Thomson T."/>
            <person name="Thoulutsang Y."/>
            <person name="Thoulutsang D."/>
            <person name="Topham K."/>
            <person name="Topping I."/>
            <person name="Tsamla T."/>
            <person name="Vassiliev H."/>
            <person name="Vo A."/>
            <person name="Wangchuk T."/>
            <person name="Wangdi T."/>
            <person name="Weiand M."/>
            <person name="Wilkinson J."/>
            <person name="Wilson A."/>
            <person name="Yadav S."/>
            <person name="Young G."/>
            <person name="Yu Q."/>
            <person name="Zembek L."/>
            <person name="Zhong D."/>
            <person name="Zimmer A."/>
            <person name="Zwirko Z."/>
            <person name="Jaffe D.B."/>
            <person name="Alvarez P."/>
            <person name="Brockman W."/>
            <person name="Butler J."/>
            <person name="Chin C."/>
            <person name="Gnerre S."/>
            <person name="Grabherr M."/>
            <person name="Kleber M."/>
            <person name="Mauceli E."/>
            <person name="MacCallum I."/>
        </authorList>
    </citation>
    <scope>NUCLEOTIDE SEQUENCE [LARGE SCALE GENOMIC DNA]</scope>
    <source>
        <strain evidence="4">Tucson 15081-1352.22</strain>
    </source>
</reference>
<dbReference type="InParanoid" id="B4L4K5"/>
<accession>B4L4K5</accession>
<dbReference type="AlphaFoldDB" id="B4L4K5"/>
<protein>
    <submittedName>
        <fullName evidence="3">Uncharacterized protein</fullName>
    </submittedName>
</protein>
<evidence type="ECO:0000256" key="1">
    <source>
        <dbReference type="PROSITE-ProRule" id="PRU00497"/>
    </source>
</evidence>
<organism evidence="3 4">
    <name type="scientific">Drosophila mojavensis</name>
    <name type="common">Fruit fly</name>
    <dbReference type="NCBI Taxonomy" id="7230"/>
    <lineage>
        <taxon>Eukaryota</taxon>
        <taxon>Metazoa</taxon>
        <taxon>Ecdysozoa</taxon>
        <taxon>Arthropoda</taxon>
        <taxon>Hexapoda</taxon>
        <taxon>Insecta</taxon>
        <taxon>Pterygota</taxon>
        <taxon>Neoptera</taxon>
        <taxon>Endopterygota</taxon>
        <taxon>Diptera</taxon>
        <taxon>Brachycera</taxon>
        <taxon>Muscomorpha</taxon>
        <taxon>Ephydroidea</taxon>
        <taxon>Drosophilidae</taxon>
        <taxon>Drosophila</taxon>
    </lineage>
</organism>
<feature type="compositionally biased region" description="Basic and acidic residues" evidence="2">
    <location>
        <begin position="221"/>
        <end position="231"/>
    </location>
</feature>
<dbReference type="OrthoDB" id="8048501at2759"/>
<name>B4L4K5_DROMO</name>
<dbReference type="InterPro" id="IPR000618">
    <property type="entry name" value="Insect_cuticle"/>
</dbReference>
<evidence type="ECO:0000313" key="4">
    <source>
        <dbReference type="Proteomes" id="UP000009192"/>
    </source>
</evidence>
<feature type="compositionally biased region" description="Acidic residues" evidence="2">
    <location>
        <begin position="296"/>
        <end position="307"/>
    </location>
</feature>
<dbReference type="PROSITE" id="PS51155">
    <property type="entry name" value="CHIT_BIND_RR_2"/>
    <property type="match status" value="1"/>
</dbReference>
<proteinExistence type="predicted"/>
<dbReference type="EMBL" id="CH933810">
    <property type="protein sequence ID" value="EDW07483.2"/>
    <property type="molecule type" value="Genomic_DNA"/>
</dbReference>
<dbReference type="GO" id="GO:0042302">
    <property type="term" value="F:structural constituent of cuticle"/>
    <property type="evidence" value="ECO:0007669"/>
    <property type="project" value="UniProtKB-UniRule"/>
</dbReference>
<dbReference type="eggNOG" id="ENOG502TBEE">
    <property type="taxonomic scope" value="Eukaryota"/>
</dbReference>
<dbReference type="KEGG" id="dmo:Dmoj_GI14848"/>
<evidence type="ECO:0000256" key="2">
    <source>
        <dbReference type="SAM" id="MobiDB-lite"/>
    </source>
</evidence>
<feature type="region of interest" description="Disordered" evidence="2">
    <location>
        <begin position="191"/>
        <end position="323"/>
    </location>
</feature>